<reference evidence="6 7" key="1">
    <citation type="submission" date="2017-02" db="EMBL/GenBank/DDBJ databases">
        <title>The complete genomic sequence of a novel cold adapted crude oil-degrading bacterium Planococcus qaidamina Y42.</title>
        <authorList>
            <person name="Yang R."/>
        </authorList>
    </citation>
    <scope>NUCLEOTIDE SEQUENCE [LARGE SCALE GENOMIC DNA]</scope>
    <source>
        <strain evidence="6 7">Y42</strain>
    </source>
</reference>
<dbReference type="InterPro" id="IPR002657">
    <property type="entry name" value="BilAc:Na_symport/Acr3"/>
</dbReference>
<dbReference type="AlphaFoldDB" id="A0A1Q2L490"/>
<evidence type="ECO:0000256" key="1">
    <source>
        <dbReference type="ARBA" id="ARBA00004141"/>
    </source>
</evidence>
<feature type="transmembrane region" description="Helical" evidence="5">
    <location>
        <begin position="205"/>
        <end position="227"/>
    </location>
</feature>
<gene>
    <name evidence="6" type="ORF">B0X71_17340</name>
</gene>
<dbReference type="OrthoDB" id="2800416at2"/>
<dbReference type="Gene3D" id="1.20.1530.20">
    <property type="match status" value="1"/>
</dbReference>
<feature type="transmembrane region" description="Helical" evidence="5">
    <location>
        <begin position="266"/>
        <end position="287"/>
    </location>
</feature>
<dbReference type="PANTHER" id="PTHR10361">
    <property type="entry name" value="SODIUM-BILE ACID COTRANSPORTER"/>
    <property type="match status" value="1"/>
</dbReference>
<dbReference type="EMBL" id="CP019640">
    <property type="protein sequence ID" value="AQQ55194.1"/>
    <property type="molecule type" value="Genomic_DNA"/>
</dbReference>
<dbReference type="Proteomes" id="UP000188184">
    <property type="component" value="Chromosome"/>
</dbReference>
<dbReference type="KEGG" id="pmar:B0X71_17340"/>
<keyword evidence="2 5" id="KW-0812">Transmembrane</keyword>
<evidence type="ECO:0000313" key="7">
    <source>
        <dbReference type="Proteomes" id="UP000188184"/>
    </source>
</evidence>
<proteinExistence type="predicted"/>
<feature type="transmembrane region" description="Helical" evidence="5">
    <location>
        <begin position="239"/>
        <end position="260"/>
    </location>
</feature>
<evidence type="ECO:0000256" key="3">
    <source>
        <dbReference type="ARBA" id="ARBA00022989"/>
    </source>
</evidence>
<dbReference type="GO" id="GO:0016020">
    <property type="term" value="C:membrane"/>
    <property type="evidence" value="ECO:0007669"/>
    <property type="project" value="UniProtKB-SubCell"/>
</dbReference>
<organism evidence="6 7">
    <name type="scientific">Planococcus lenghuensis</name>
    <dbReference type="NCBI Taxonomy" id="2213202"/>
    <lineage>
        <taxon>Bacteria</taxon>
        <taxon>Bacillati</taxon>
        <taxon>Bacillota</taxon>
        <taxon>Bacilli</taxon>
        <taxon>Bacillales</taxon>
        <taxon>Caryophanaceae</taxon>
        <taxon>Planococcus</taxon>
    </lineage>
</organism>
<evidence type="ECO:0000256" key="2">
    <source>
        <dbReference type="ARBA" id="ARBA00022692"/>
    </source>
</evidence>
<dbReference type="InterPro" id="IPR004710">
    <property type="entry name" value="Bilac:Na_transpt"/>
</dbReference>
<feature type="transmembrane region" description="Helical" evidence="5">
    <location>
        <begin position="78"/>
        <end position="100"/>
    </location>
</feature>
<dbReference type="InterPro" id="IPR038770">
    <property type="entry name" value="Na+/solute_symporter_sf"/>
</dbReference>
<dbReference type="Pfam" id="PF01758">
    <property type="entry name" value="SBF"/>
    <property type="match status" value="1"/>
</dbReference>
<evidence type="ECO:0000256" key="4">
    <source>
        <dbReference type="ARBA" id="ARBA00023136"/>
    </source>
</evidence>
<evidence type="ECO:0000313" key="6">
    <source>
        <dbReference type="EMBL" id="AQQ55194.1"/>
    </source>
</evidence>
<keyword evidence="7" id="KW-1185">Reference proteome</keyword>
<keyword evidence="3 5" id="KW-1133">Transmembrane helix</keyword>
<accession>A0A1Q2L490</accession>
<name>A0A1Q2L490_9BACL</name>
<dbReference type="PANTHER" id="PTHR10361:SF28">
    <property type="entry name" value="P3 PROTEIN-RELATED"/>
    <property type="match status" value="1"/>
</dbReference>
<feature type="transmembrane region" description="Helical" evidence="5">
    <location>
        <begin position="49"/>
        <end position="72"/>
    </location>
</feature>
<sequence length="303" mass="32187">MAISTYFSPFYWQVSSWIPSFLLGVVIFFTGLSTNIEAFKDIRKKKRELVLITMLKWTLTVSTSLGLAYVFFSNKPEIAAGLILAGTVPSATAATVYTFLAGGNTSLVIAASLLDVAISPIITPLSVAGLGEGEITISFLALLKAFSLIVVIPLTIGLIIQRIVPQLGVYSKPITKLGSSVALLLIVHVIVGSGKEAIALEINSIPLVALATFIQVTFPMGAAYYIAKALKMDEADARAALFQVGLCNTALAAILALQFIGTVGTIAPIVNMIFNLSIGALIANYFSTVEIQLPANKIIKNDF</sequence>
<evidence type="ECO:0000256" key="5">
    <source>
        <dbReference type="SAM" id="Phobius"/>
    </source>
</evidence>
<protein>
    <submittedName>
        <fullName evidence="6">Bile acid:sodium symporter</fullName>
    </submittedName>
</protein>
<feature type="transmembrane region" description="Helical" evidence="5">
    <location>
        <begin position="17"/>
        <end position="37"/>
    </location>
</feature>
<feature type="transmembrane region" description="Helical" evidence="5">
    <location>
        <begin position="137"/>
        <end position="160"/>
    </location>
</feature>
<comment type="subcellular location">
    <subcellularLocation>
        <location evidence="1">Membrane</location>
        <topology evidence="1">Multi-pass membrane protein</topology>
    </subcellularLocation>
</comment>
<feature type="transmembrane region" description="Helical" evidence="5">
    <location>
        <begin position="107"/>
        <end position="131"/>
    </location>
</feature>
<keyword evidence="4 5" id="KW-0472">Membrane</keyword>